<evidence type="ECO:0000256" key="2">
    <source>
        <dbReference type="SAM" id="Phobius"/>
    </source>
</evidence>
<protein>
    <submittedName>
        <fullName evidence="3">UPF0716 protein FxsA</fullName>
    </submittedName>
</protein>
<dbReference type="PANTHER" id="PTHR35335">
    <property type="entry name" value="UPF0716 PROTEIN FXSA"/>
    <property type="match status" value="1"/>
</dbReference>
<keyword evidence="4" id="KW-1185">Reference proteome</keyword>
<evidence type="ECO:0000256" key="1">
    <source>
        <dbReference type="SAM" id="MobiDB-lite"/>
    </source>
</evidence>
<keyword evidence="2" id="KW-0472">Membrane</keyword>
<organism evidence="3 4">
    <name type="scientific">Pseudochrobactrum asaccharolyticum</name>
    <dbReference type="NCBI Taxonomy" id="354351"/>
    <lineage>
        <taxon>Bacteria</taxon>
        <taxon>Pseudomonadati</taxon>
        <taxon>Pseudomonadota</taxon>
        <taxon>Alphaproteobacteria</taxon>
        <taxon>Hyphomicrobiales</taxon>
        <taxon>Brucellaceae</taxon>
        <taxon>Pseudochrobactrum</taxon>
    </lineage>
</organism>
<dbReference type="Proteomes" id="UP000252893">
    <property type="component" value="Unassembled WGS sequence"/>
</dbReference>
<feature type="transmembrane region" description="Helical" evidence="2">
    <location>
        <begin position="80"/>
        <end position="108"/>
    </location>
</feature>
<comment type="caution">
    <text evidence="3">The sequence shown here is derived from an EMBL/GenBank/DDBJ whole genome shotgun (WGS) entry which is preliminary data.</text>
</comment>
<keyword evidence="2" id="KW-1133">Transmembrane helix</keyword>
<dbReference type="Pfam" id="PF04186">
    <property type="entry name" value="FxsA"/>
    <property type="match status" value="1"/>
</dbReference>
<evidence type="ECO:0000313" key="4">
    <source>
        <dbReference type="Proteomes" id="UP000252893"/>
    </source>
</evidence>
<feature type="region of interest" description="Disordered" evidence="1">
    <location>
        <begin position="138"/>
        <end position="183"/>
    </location>
</feature>
<feature type="compositionally biased region" description="Basic and acidic residues" evidence="1">
    <location>
        <begin position="174"/>
        <end position="183"/>
    </location>
</feature>
<name>A0A366E6A0_9HYPH</name>
<keyword evidence="2" id="KW-0812">Transmembrane</keyword>
<dbReference type="AlphaFoldDB" id="A0A366E6A0"/>
<dbReference type="InterPro" id="IPR007313">
    <property type="entry name" value="FxsA"/>
</dbReference>
<feature type="transmembrane region" description="Helical" evidence="2">
    <location>
        <begin position="31"/>
        <end position="51"/>
    </location>
</feature>
<evidence type="ECO:0000313" key="3">
    <source>
        <dbReference type="EMBL" id="RBO97832.1"/>
    </source>
</evidence>
<gene>
    <name evidence="3" type="ORF">DFR47_102622</name>
</gene>
<dbReference type="GO" id="GO:0016020">
    <property type="term" value="C:membrane"/>
    <property type="evidence" value="ECO:0007669"/>
    <property type="project" value="InterPro"/>
</dbReference>
<dbReference type="NCBIfam" id="NF008528">
    <property type="entry name" value="PRK11463.1-2"/>
    <property type="match status" value="1"/>
</dbReference>
<proteinExistence type="predicted"/>
<sequence length="183" mass="20197">MKKMLGPISLLMFLALPFIEIAGFVIVGSEIGVLATLGLIVLSAVLGFALLRRQGLSLLNQMKTETAAGRAPEREIIHGTLLIFAGILLIIPGFLTDIIGLLLFIPFVRDLIWNRFLRNRIVMASNFQASGAGYSSYTQRNAPQDDDIIDLDPEDYSSFSDTAKKSNDSPWGQDPKEIEDNRK</sequence>
<dbReference type="EMBL" id="QNRH01000002">
    <property type="protein sequence ID" value="RBO97832.1"/>
    <property type="molecule type" value="Genomic_DNA"/>
</dbReference>
<dbReference type="PANTHER" id="PTHR35335:SF1">
    <property type="entry name" value="UPF0716 PROTEIN FXSA"/>
    <property type="match status" value="1"/>
</dbReference>
<feature type="compositionally biased region" description="Acidic residues" evidence="1">
    <location>
        <begin position="144"/>
        <end position="155"/>
    </location>
</feature>
<reference evidence="3 4" key="1">
    <citation type="submission" date="2018-06" db="EMBL/GenBank/DDBJ databases">
        <title>Genomic Encyclopedia of Type Strains, Phase IV (KMG-IV): sequencing the most valuable type-strain genomes for metagenomic binning, comparative biology and taxonomic classification.</title>
        <authorList>
            <person name="Goeker M."/>
        </authorList>
    </citation>
    <scope>NUCLEOTIDE SEQUENCE [LARGE SCALE GENOMIC DNA]</scope>
    <source>
        <strain evidence="3 4">DSM 25619</strain>
    </source>
</reference>
<accession>A0A366E6A0</accession>